<reference evidence="1 2" key="1">
    <citation type="submission" date="2020-07" db="EMBL/GenBank/DDBJ databases">
        <title>Novel species isolated from subtropical streams in China.</title>
        <authorList>
            <person name="Lu H."/>
        </authorList>
    </citation>
    <scope>NUCLEOTIDE SEQUENCE [LARGE SCALE GENOMIC DNA]</scope>
    <source>
        <strain evidence="1 2">FT3S</strain>
    </source>
</reference>
<comment type="caution">
    <text evidence="1">The sequence shown here is derived from an EMBL/GenBank/DDBJ whole genome shotgun (WGS) entry which is preliminary data.</text>
</comment>
<dbReference type="RefSeq" id="WP_182219695.1">
    <property type="nucleotide sequence ID" value="NZ_JACEZS010000018.1"/>
</dbReference>
<evidence type="ECO:0000313" key="1">
    <source>
        <dbReference type="EMBL" id="MBA5607481.1"/>
    </source>
</evidence>
<evidence type="ECO:0008006" key="3">
    <source>
        <dbReference type="Google" id="ProtNLM"/>
    </source>
</evidence>
<sequence>MLQALPYPIRQECPPGACVCGRDGLLDALDTAPETDVRILRLTREEEKRLVARIEAVASYEELQHMTARMDQLLGMVVSITPSVHGVRTVRGLTIELAERPGLCRKTRQTIPAAIRRCLDRHPEIVYALLNARDLLGAA</sequence>
<organism evidence="1 2">
    <name type="scientific">Rugamonas fusca</name>
    <dbReference type="NCBI Taxonomy" id="2758568"/>
    <lineage>
        <taxon>Bacteria</taxon>
        <taxon>Pseudomonadati</taxon>
        <taxon>Pseudomonadota</taxon>
        <taxon>Betaproteobacteria</taxon>
        <taxon>Burkholderiales</taxon>
        <taxon>Oxalobacteraceae</taxon>
        <taxon>Telluria group</taxon>
        <taxon>Rugamonas</taxon>
    </lineage>
</organism>
<accession>A0A7W2EKB0</accession>
<proteinExistence type="predicted"/>
<evidence type="ECO:0000313" key="2">
    <source>
        <dbReference type="Proteomes" id="UP000566711"/>
    </source>
</evidence>
<dbReference type="AlphaFoldDB" id="A0A7W2EKB0"/>
<gene>
    <name evidence="1" type="ORF">H3H36_19165</name>
</gene>
<protein>
    <recommendedName>
        <fullName evidence="3">Ribosomal protein S3AE</fullName>
    </recommendedName>
</protein>
<keyword evidence="2" id="KW-1185">Reference proteome</keyword>
<dbReference type="EMBL" id="JACEZS010000018">
    <property type="protein sequence ID" value="MBA5607481.1"/>
    <property type="molecule type" value="Genomic_DNA"/>
</dbReference>
<name>A0A7W2EKB0_9BURK</name>
<dbReference type="Proteomes" id="UP000566711">
    <property type="component" value="Unassembled WGS sequence"/>
</dbReference>